<dbReference type="Pfam" id="PF13508">
    <property type="entry name" value="Acetyltransf_7"/>
    <property type="match status" value="1"/>
</dbReference>
<feature type="domain" description="N-acetyltransferase" evidence="2">
    <location>
        <begin position="1"/>
        <end position="140"/>
    </location>
</feature>
<gene>
    <name evidence="3" type="ORF">RB2654_18953</name>
</gene>
<evidence type="ECO:0000259" key="2">
    <source>
        <dbReference type="PROSITE" id="PS51186"/>
    </source>
</evidence>
<dbReference type="InterPro" id="IPR016181">
    <property type="entry name" value="Acyl_CoA_acyltransferase"/>
</dbReference>
<name>A3V9V1_9RHOB</name>
<sequence>MRVTRARPWETTVLARILWDFGGEAAWLPRVRTRTEEARLIRRMVRRGWVHVARRGARVVGFIAAGEGEIHALYLLPEARGQGIGQALIAHAQARSPRLGLWAHAANHPARRFYAAAGFRPVSVGASNDERLTEIRFEWEGAA</sequence>
<organism evidence="3 4">
    <name type="scientific">Maritimibacter alkaliphilus HTCC2654</name>
    <dbReference type="NCBI Taxonomy" id="314271"/>
    <lineage>
        <taxon>Bacteria</taxon>
        <taxon>Pseudomonadati</taxon>
        <taxon>Pseudomonadota</taxon>
        <taxon>Alphaproteobacteria</taxon>
        <taxon>Rhodobacterales</taxon>
        <taxon>Roseobacteraceae</taxon>
        <taxon>Maritimibacter</taxon>
    </lineage>
</organism>
<dbReference type="PANTHER" id="PTHR13947">
    <property type="entry name" value="GNAT FAMILY N-ACETYLTRANSFERASE"/>
    <property type="match status" value="1"/>
</dbReference>
<evidence type="ECO:0000313" key="3">
    <source>
        <dbReference type="EMBL" id="EAQ14692.1"/>
    </source>
</evidence>
<dbReference type="HOGENOM" id="CLU_013985_21_1_5"/>
<dbReference type="STRING" id="314271.RB2654_18953"/>
<dbReference type="InterPro" id="IPR050769">
    <property type="entry name" value="NAT_camello-type"/>
</dbReference>
<dbReference type="Proteomes" id="UP000002931">
    <property type="component" value="Unassembled WGS sequence"/>
</dbReference>
<dbReference type="PANTHER" id="PTHR13947:SF37">
    <property type="entry name" value="LD18367P"/>
    <property type="match status" value="1"/>
</dbReference>
<protein>
    <submittedName>
        <fullName evidence="3">Acetyltransferase, GNAT family protein</fullName>
    </submittedName>
</protein>
<dbReference type="CDD" id="cd04301">
    <property type="entry name" value="NAT_SF"/>
    <property type="match status" value="1"/>
</dbReference>
<dbReference type="AlphaFoldDB" id="A3V9V1"/>
<keyword evidence="4" id="KW-1185">Reference proteome</keyword>
<dbReference type="GO" id="GO:0008080">
    <property type="term" value="F:N-acetyltransferase activity"/>
    <property type="evidence" value="ECO:0007669"/>
    <property type="project" value="InterPro"/>
</dbReference>
<evidence type="ECO:0000313" key="4">
    <source>
        <dbReference type="Proteomes" id="UP000002931"/>
    </source>
</evidence>
<dbReference type="eggNOG" id="COG0454">
    <property type="taxonomic scope" value="Bacteria"/>
</dbReference>
<keyword evidence="1 3" id="KW-0808">Transferase</keyword>
<comment type="caution">
    <text evidence="3">The sequence shown here is derived from an EMBL/GenBank/DDBJ whole genome shotgun (WGS) entry which is preliminary data.</text>
</comment>
<dbReference type="PROSITE" id="PS51186">
    <property type="entry name" value="GNAT"/>
    <property type="match status" value="1"/>
</dbReference>
<evidence type="ECO:0000256" key="1">
    <source>
        <dbReference type="ARBA" id="ARBA00022679"/>
    </source>
</evidence>
<dbReference type="InterPro" id="IPR000182">
    <property type="entry name" value="GNAT_dom"/>
</dbReference>
<proteinExistence type="predicted"/>
<reference evidence="3 4" key="1">
    <citation type="journal article" date="2010" name="J. Bacteriol.">
        <title>Genome sequences of Pelagibaca bermudensis HTCC2601T and Maritimibacter alkaliphilus HTCC2654T, the type strains of two marine Roseobacter genera.</title>
        <authorList>
            <person name="Thrash J.C."/>
            <person name="Cho J.C."/>
            <person name="Ferriera S."/>
            <person name="Johnson J."/>
            <person name="Vergin K.L."/>
            <person name="Giovannoni S.J."/>
        </authorList>
    </citation>
    <scope>NUCLEOTIDE SEQUENCE [LARGE SCALE GENOMIC DNA]</scope>
    <source>
        <strain evidence="3 4">HTCC2654</strain>
    </source>
</reference>
<accession>A3V9V1</accession>
<dbReference type="EMBL" id="AAMT01000001">
    <property type="protein sequence ID" value="EAQ14692.1"/>
    <property type="molecule type" value="Genomic_DNA"/>
</dbReference>
<dbReference type="SUPFAM" id="SSF55729">
    <property type="entry name" value="Acyl-CoA N-acyltransferases (Nat)"/>
    <property type="match status" value="1"/>
</dbReference>
<dbReference type="Gene3D" id="3.40.630.30">
    <property type="match status" value="1"/>
</dbReference>